<dbReference type="InterPro" id="IPR021379">
    <property type="entry name" value="DUF3012"/>
</dbReference>
<evidence type="ECO:0000313" key="1">
    <source>
        <dbReference type="EMBL" id="OEE39946.1"/>
    </source>
</evidence>
<organism evidence="1 2">
    <name type="scientific">Vibrio ordalii FS-238</name>
    <dbReference type="NCBI Taxonomy" id="617133"/>
    <lineage>
        <taxon>Bacteria</taxon>
        <taxon>Pseudomonadati</taxon>
        <taxon>Pseudomonadota</taxon>
        <taxon>Gammaproteobacteria</taxon>
        <taxon>Vibrionales</taxon>
        <taxon>Vibrionaceae</taxon>
        <taxon>Vibrio</taxon>
    </lineage>
</organism>
<comment type="caution">
    <text evidence="1">The sequence shown here is derived from an EMBL/GenBank/DDBJ whole genome shotgun (WGS) entry which is preliminary data.</text>
</comment>
<evidence type="ECO:0008006" key="3">
    <source>
        <dbReference type="Google" id="ProtNLM"/>
    </source>
</evidence>
<dbReference type="EMBL" id="AJYS02000075">
    <property type="protein sequence ID" value="OEE39946.1"/>
    <property type="molecule type" value="Genomic_DNA"/>
</dbReference>
<name>A0A853R7L2_9VIBR</name>
<dbReference type="AlphaFoldDB" id="A0A853R7L2"/>
<keyword evidence="2" id="KW-1185">Reference proteome</keyword>
<dbReference type="Pfam" id="PF11216">
    <property type="entry name" value="DUF3012"/>
    <property type="match status" value="2"/>
</dbReference>
<evidence type="ECO:0000313" key="2">
    <source>
        <dbReference type="Proteomes" id="UP000094808"/>
    </source>
</evidence>
<accession>A0A853R7L2</accession>
<gene>
    <name evidence="1" type="ORF">A1QS_14735</name>
</gene>
<proteinExistence type="predicted"/>
<protein>
    <recommendedName>
        <fullName evidence="3">DUF3012 domain-containing protein</fullName>
    </recommendedName>
</protein>
<reference evidence="1 2" key="1">
    <citation type="journal article" date="2012" name="Science">
        <title>Ecological populations of bacteria act as socially cohesive units of antibiotic production and resistance.</title>
        <authorList>
            <person name="Cordero O.X."/>
            <person name="Wildschutte H."/>
            <person name="Kirkup B."/>
            <person name="Proehl S."/>
            <person name="Ngo L."/>
            <person name="Hussain F."/>
            <person name="Le Roux F."/>
            <person name="Mincer T."/>
            <person name="Polz M.F."/>
        </authorList>
    </citation>
    <scope>NUCLEOTIDE SEQUENCE [LARGE SCALE GENOMIC DNA]</scope>
    <source>
        <strain evidence="1 2">FS-238</strain>
    </source>
</reference>
<dbReference type="PROSITE" id="PS51257">
    <property type="entry name" value="PROKAR_LIPOPROTEIN"/>
    <property type="match status" value="1"/>
</dbReference>
<sequence length="90" mass="10025">MELKHEKIALVLFTAFSLAACSEVGSEAWCQDMKEKPKGEWNAGQAVDYAKHCVFQSQIGSDAWCEDMKDKPKGDWTANEAGSYAKYCVL</sequence>
<dbReference type="Proteomes" id="UP000094808">
    <property type="component" value="Unassembled WGS sequence"/>
</dbReference>